<dbReference type="GeneID" id="60867715"/>
<sequence length="254" mass="27041">MDSYLNQKISGDKQMEKCVAILGAGPGLGKSLARSYGREGYTIALVARRASTLKIIAEELESEGIATAIFTADFLNQAELVATISAIQNQCGRIETLYYGPNAPEAFVPAFSLHVDEVKAKMDLFFYGLVAAVSTVLPAMRKAGSGTILVGLGGSASQGLPFMSGPGPALAAARNYLYSLHGELAAEGVYVGMLNLSAVIKNSGWETKMKSGDIKLDLPPGFVIPDVEPDFLAELLRQAAKQRQVPELVYPTPR</sequence>
<proteinExistence type="predicted"/>
<evidence type="ECO:0000313" key="2">
    <source>
        <dbReference type="Proteomes" id="UP000500801"/>
    </source>
</evidence>
<dbReference type="PANTHER" id="PTHR43431">
    <property type="entry name" value="OXIDOREDUCTASE, SHORT CHAIN DEHYDROGENASE/REDUCTASE FAMILY (AFU_ORTHOLOGUE AFUA_5G14000)"/>
    <property type="match status" value="1"/>
</dbReference>
<dbReference type="Proteomes" id="UP000500801">
    <property type="component" value="Chromosome"/>
</dbReference>
<dbReference type="PANTHER" id="PTHR43431:SF7">
    <property type="entry name" value="OXIDOREDUCTASE, SHORT CHAIN DEHYDROGENASE_REDUCTASE FAMILY (AFU_ORTHOLOGUE AFUA_5G14000)"/>
    <property type="match status" value="1"/>
</dbReference>
<dbReference type="InterPro" id="IPR036291">
    <property type="entry name" value="NAD(P)-bd_dom_sf"/>
</dbReference>
<accession>A0AAE6Z0B9</accession>
<dbReference type="EMBL" id="CP033622">
    <property type="protein sequence ID" value="QIZ51764.1"/>
    <property type="molecule type" value="Genomic_DNA"/>
</dbReference>
<name>A0AAE6Z0B9_9GAMM</name>
<evidence type="ECO:0000313" key="1">
    <source>
        <dbReference type="EMBL" id="QIZ51764.1"/>
    </source>
</evidence>
<dbReference type="Pfam" id="PF00106">
    <property type="entry name" value="adh_short"/>
    <property type="match status" value="1"/>
</dbReference>
<gene>
    <name evidence="1" type="ORF">DWG24_13900</name>
</gene>
<dbReference type="RefSeq" id="WP_080644044.1">
    <property type="nucleotide sequence ID" value="NZ_CP025799.1"/>
</dbReference>
<dbReference type="Gene3D" id="3.40.50.720">
    <property type="entry name" value="NAD(P)-binding Rossmann-like Domain"/>
    <property type="match status" value="1"/>
</dbReference>
<organism evidence="1 2">
    <name type="scientific">Dickeya zeae</name>
    <dbReference type="NCBI Taxonomy" id="204042"/>
    <lineage>
        <taxon>Bacteria</taxon>
        <taxon>Pseudomonadati</taxon>
        <taxon>Pseudomonadota</taxon>
        <taxon>Gammaproteobacteria</taxon>
        <taxon>Enterobacterales</taxon>
        <taxon>Pectobacteriaceae</taxon>
        <taxon>Dickeya</taxon>
    </lineage>
</organism>
<dbReference type="AlphaFoldDB" id="A0AAE6Z0B9"/>
<dbReference type="SUPFAM" id="SSF51735">
    <property type="entry name" value="NAD(P)-binding Rossmann-fold domains"/>
    <property type="match status" value="1"/>
</dbReference>
<protein>
    <submittedName>
        <fullName evidence="1">SDR family NAD(P)-dependent oxidoreductase</fullName>
    </submittedName>
</protein>
<reference evidence="1 2" key="1">
    <citation type="submission" date="2018-11" db="EMBL/GenBank/DDBJ databases">
        <title>Complete genome sequence of Dickeya zeae strain CE1 infecting Canna edulis Ker-Gawl. in China.</title>
        <authorList>
            <person name="Zhang J."/>
            <person name="Lin B."/>
            <person name="Shen H."/>
            <person name="Jiang S."/>
            <person name="Pu X."/>
            <person name="Sun D."/>
        </authorList>
    </citation>
    <scope>NUCLEOTIDE SEQUENCE [LARGE SCALE GENOMIC DNA]</scope>
    <source>
        <strain evidence="1 2">CE1</strain>
    </source>
</reference>
<dbReference type="InterPro" id="IPR002347">
    <property type="entry name" value="SDR_fam"/>
</dbReference>